<sequence length="510" mass="53846">LCAGGAGAQPGGDVETCTEDMNFLAAFFDDALRSQLADDLAPRLPGLVYSLADSYNLTQTIFADPQTSGYTDIAEADCLPNSTLCSNRDQHVVFWDRYHPSQRTCLLAAQAFYNGPANYTTPINFMQPGPRDRSAIMGHEVAMKVLVVSVVLGVVVAGGVEPNKKMARQVPAIYVFGDSTLDVGNNNHLPGEEVPRADKAYYGIDLPGSGKPTGRFSNGYNVADFVARNLGFEKSPLAYLVLKARNYLIPSAITRGVSYASAGAGILDSTNAGGNIPLSQQVRLFESTKAEMKAKVGPQAVSSLLSKSFFLVGVGSNDFFAFATALAKQNRSATQSDVAAFYGSLISNYSVAITELYKMGARKFGIINVGPVGCVPRVRVLNATGGCADGINQLAAGFDAALKSLLAGLAPKLPGMAYSLADSYAFTTLTDPHAAGFASADSACCGGGRLGAEADCLPGAKLCADRDRFLFWDRVHPSQRAAMLSAQAYHDGPAQFTSPISFKQLAAQKS</sequence>
<evidence type="ECO:0000313" key="4">
    <source>
        <dbReference type="EMBL" id="OEL38677.1"/>
    </source>
</evidence>
<dbReference type="GO" id="GO:0016788">
    <property type="term" value="F:hydrolase activity, acting on ester bonds"/>
    <property type="evidence" value="ECO:0007669"/>
    <property type="project" value="InterPro"/>
</dbReference>
<comment type="similarity">
    <text evidence="1">Belongs to the 'GDSL' lipolytic enzyme family.</text>
</comment>
<dbReference type="Gene3D" id="3.40.50.1110">
    <property type="entry name" value="SGNH hydrolase"/>
    <property type="match status" value="2"/>
</dbReference>
<comment type="caution">
    <text evidence="4">The sequence shown here is derived from an EMBL/GenBank/DDBJ whole genome shotgun (WGS) entry which is preliminary data.</text>
</comment>
<keyword evidence="3" id="KW-0442">Lipid degradation</keyword>
<dbReference type="InterPro" id="IPR001087">
    <property type="entry name" value="GDSL"/>
</dbReference>
<dbReference type="SUPFAM" id="SSF52266">
    <property type="entry name" value="SGNH hydrolase"/>
    <property type="match status" value="1"/>
</dbReference>
<dbReference type="AlphaFoldDB" id="A0A1E5WMS4"/>
<dbReference type="EMBL" id="LWDX02000909">
    <property type="protein sequence ID" value="OEL38677.1"/>
    <property type="molecule type" value="Genomic_DNA"/>
</dbReference>
<protein>
    <submittedName>
        <fullName evidence="4">GDSL esterase/lipase</fullName>
    </submittedName>
</protein>
<proteinExistence type="inferred from homology"/>
<dbReference type="CDD" id="cd01837">
    <property type="entry name" value="SGNH_plant_lipase_like"/>
    <property type="match status" value="1"/>
</dbReference>
<evidence type="ECO:0000256" key="1">
    <source>
        <dbReference type="ARBA" id="ARBA00008668"/>
    </source>
</evidence>
<keyword evidence="2" id="KW-0378">Hydrolase</keyword>
<keyword evidence="3" id="KW-0443">Lipid metabolism</keyword>
<dbReference type="PANTHER" id="PTHR45648:SF46">
    <property type="entry name" value="OS06G0725100 PROTEIN"/>
    <property type="match status" value="1"/>
</dbReference>
<dbReference type="STRING" id="888268.A0A1E5WMS4"/>
<dbReference type="InterPro" id="IPR051058">
    <property type="entry name" value="GDSL_Est/Lipase"/>
</dbReference>
<organism evidence="4 5">
    <name type="scientific">Dichanthelium oligosanthes</name>
    <dbReference type="NCBI Taxonomy" id="888268"/>
    <lineage>
        <taxon>Eukaryota</taxon>
        <taxon>Viridiplantae</taxon>
        <taxon>Streptophyta</taxon>
        <taxon>Embryophyta</taxon>
        <taxon>Tracheophyta</taxon>
        <taxon>Spermatophyta</taxon>
        <taxon>Magnoliopsida</taxon>
        <taxon>Liliopsida</taxon>
        <taxon>Poales</taxon>
        <taxon>Poaceae</taxon>
        <taxon>PACMAD clade</taxon>
        <taxon>Panicoideae</taxon>
        <taxon>Panicodae</taxon>
        <taxon>Paniceae</taxon>
        <taxon>Dichantheliinae</taxon>
        <taxon>Dichanthelium</taxon>
    </lineage>
</organism>
<evidence type="ECO:0000313" key="5">
    <source>
        <dbReference type="Proteomes" id="UP000095767"/>
    </source>
</evidence>
<dbReference type="PANTHER" id="PTHR45648">
    <property type="entry name" value="GDSL LIPASE/ACYLHYDROLASE FAMILY PROTEIN (AFU_ORTHOLOGUE AFUA_4G14700)"/>
    <property type="match status" value="1"/>
</dbReference>
<dbReference type="InterPro" id="IPR036514">
    <property type="entry name" value="SGNH_hydro_sf"/>
</dbReference>
<feature type="non-terminal residue" evidence="4">
    <location>
        <position position="1"/>
    </location>
</feature>
<name>A0A1E5WMS4_9POAL</name>
<evidence type="ECO:0000256" key="2">
    <source>
        <dbReference type="ARBA" id="ARBA00022801"/>
    </source>
</evidence>
<reference evidence="4 5" key="1">
    <citation type="submission" date="2016-09" db="EMBL/GenBank/DDBJ databases">
        <title>The draft genome of Dichanthelium oligosanthes: A C3 panicoid grass species.</title>
        <authorList>
            <person name="Studer A.J."/>
            <person name="Schnable J.C."/>
            <person name="Brutnell T.P."/>
        </authorList>
    </citation>
    <scope>NUCLEOTIDE SEQUENCE [LARGE SCALE GENOMIC DNA]</scope>
    <source>
        <strain evidence="5">cv. Kellogg 1175</strain>
        <tissue evidence="4">Leaf</tissue>
    </source>
</reference>
<accession>A0A1E5WMS4</accession>
<dbReference type="Proteomes" id="UP000095767">
    <property type="component" value="Unassembled WGS sequence"/>
</dbReference>
<dbReference type="InterPro" id="IPR035669">
    <property type="entry name" value="SGNH_plant_lipase-like"/>
</dbReference>
<keyword evidence="5" id="KW-1185">Reference proteome</keyword>
<dbReference type="Pfam" id="PF00657">
    <property type="entry name" value="Lipase_GDSL"/>
    <property type="match status" value="1"/>
</dbReference>
<evidence type="ECO:0000256" key="3">
    <source>
        <dbReference type="ARBA" id="ARBA00022963"/>
    </source>
</evidence>
<gene>
    <name evidence="4" type="ORF">BAE44_0000303</name>
</gene>
<dbReference type="OrthoDB" id="1600564at2759"/>
<dbReference type="GO" id="GO:0016042">
    <property type="term" value="P:lipid catabolic process"/>
    <property type="evidence" value="ECO:0007669"/>
    <property type="project" value="UniProtKB-KW"/>
</dbReference>